<dbReference type="Pfam" id="PF00106">
    <property type="entry name" value="adh_short"/>
    <property type="match status" value="1"/>
</dbReference>
<name>A0A5E4R6G6_9NEOP</name>
<comment type="subcellular location">
    <subcellularLocation>
        <location evidence="1">Mitochondrion</location>
    </subcellularLocation>
</comment>
<dbReference type="SUPFAM" id="SSF51735">
    <property type="entry name" value="NAD(P)-binding Rossmann-fold domains"/>
    <property type="match status" value="1"/>
</dbReference>
<evidence type="ECO:0000256" key="4">
    <source>
        <dbReference type="ARBA" id="ARBA00023128"/>
    </source>
</evidence>
<proteinExistence type="inferred from homology"/>
<dbReference type="Proteomes" id="UP000324832">
    <property type="component" value="Unassembled WGS sequence"/>
</dbReference>
<dbReference type="GO" id="GO:0005739">
    <property type="term" value="C:mitochondrion"/>
    <property type="evidence" value="ECO:0007669"/>
    <property type="project" value="UniProtKB-SubCell"/>
</dbReference>
<evidence type="ECO:0000313" key="6">
    <source>
        <dbReference type="EMBL" id="VVD05596.1"/>
    </source>
</evidence>
<dbReference type="Gene3D" id="3.40.50.720">
    <property type="entry name" value="NAD(P)-binding Rossmann-like Domain"/>
    <property type="match status" value="1"/>
</dbReference>
<evidence type="ECO:0000256" key="2">
    <source>
        <dbReference type="ARBA" id="ARBA00022857"/>
    </source>
</evidence>
<dbReference type="InterPro" id="IPR036291">
    <property type="entry name" value="NAD(P)-bd_dom_sf"/>
</dbReference>
<keyword evidence="2" id="KW-0521">NADP</keyword>
<gene>
    <name evidence="6" type="ORF">LSINAPIS_LOCUS15094</name>
</gene>
<evidence type="ECO:0000313" key="7">
    <source>
        <dbReference type="Proteomes" id="UP000324832"/>
    </source>
</evidence>
<organism evidence="6 7">
    <name type="scientific">Leptidea sinapis</name>
    <dbReference type="NCBI Taxonomy" id="189913"/>
    <lineage>
        <taxon>Eukaryota</taxon>
        <taxon>Metazoa</taxon>
        <taxon>Ecdysozoa</taxon>
        <taxon>Arthropoda</taxon>
        <taxon>Hexapoda</taxon>
        <taxon>Insecta</taxon>
        <taxon>Pterygota</taxon>
        <taxon>Neoptera</taxon>
        <taxon>Endopterygota</taxon>
        <taxon>Lepidoptera</taxon>
        <taxon>Glossata</taxon>
        <taxon>Ditrysia</taxon>
        <taxon>Papilionoidea</taxon>
        <taxon>Pieridae</taxon>
        <taxon>Dismorphiinae</taxon>
        <taxon>Leptidea</taxon>
    </lineage>
</organism>
<evidence type="ECO:0008006" key="8">
    <source>
        <dbReference type="Google" id="ProtNLM"/>
    </source>
</evidence>
<protein>
    <recommendedName>
        <fullName evidence="8">Fatty acyl-CoA reductase</fullName>
    </recommendedName>
</protein>
<comment type="similarity">
    <text evidence="5">Belongs to the short-chain dehydrogenases/reductases (SDR) family. 17-beta-HSD 3 subfamily.</text>
</comment>
<dbReference type="PANTHER" id="PTHR44889:SF1">
    <property type="entry name" value="INACTIVE HYDROXYSTEROID DEHYDROGENASE-LIKE PROTEIN 1"/>
    <property type="match status" value="1"/>
</dbReference>
<dbReference type="InterPro" id="IPR002347">
    <property type="entry name" value="SDR_fam"/>
</dbReference>
<dbReference type="PROSITE" id="PS00061">
    <property type="entry name" value="ADH_SHORT"/>
    <property type="match status" value="1"/>
</dbReference>
<dbReference type="GO" id="GO:0016491">
    <property type="term" value="F:oxidoreductase activity"/>
    <property type="evidence" value="ECO:0007669"/>
    <property type="project" value="UniProtKB-KW"/>
</dbReference>
<dbReference type="PRINTS" id="PR00081">
    <property type="entry name" value="GDHRDH"/>
</dbReference>
<dbReference type="AlphaFoldDB" id="A0A5E4R6G6"/>
<evidence type="ECO:0000256" key="5">
    <source>
        <dbReference type="ARBA" id="ARBA00038261"/>
    </source>
</evidence>
<keyword evidence="4" id="KW-0496">Mitochondrion</keyword>
<dbReference type="PANTHER" id="PTHR44889">
    <property type="entry name" value="INACTIVE HYDROXYSTEROID DEHYDROGENASE-LIKE PROTEIN 1"/>
    <property type="match status" value="1"/>
</dbReference>
<dbReference type="EMBL" id="FZQP02006992">
    <property type="protein sequence ID" value="VVD05596.1"/>
    <property type="molecule type" value="Genomic_DNA"/>
</dbReference>
<reference evidence="6 7" key="1">
    <citation type="submission" date="2017-07" db="EMBL/GenBank/DDBJ databases">
        <authorList>
            <person name="Talla V."/>
            <person name="Backstrom N."/>
        </authorList>
    </citation>
    <scope>NUCLEOTIDE SEQUENCE [LARGE SCALE GENOMIC DNA]</scope>
</reference>
<sequence>MPPSKVWEIVHVNVLAVSSMCRMLLPGMVTRGRGAVVNMSSACEMQSMPLWSVYAASKVYTRSFTHAIREEYAPHGIYVQHLSPFVISTNMARNFPKRLMERSRLFPDAKTYAHSAVNFLGRVHNTTGFWIHGIMYTISKLAPEWVRMHFANLMLHNFRSVYMNNNIATLK</sequence>
<evidence type="ECO:0000256" key="3">
    <source>
        <dbReference type="ARBA" id="ARBA00023002"/>
    </source>
</evidence>
<keyword evidence="7" id="KW-1185">Reference proteome</keyword>
<keyword evidence="3" id="KW-0560">Oxidoreductase</keyword>
<accession>A0A5E4R6G6</accession>
<evidence type="ECO:0000256" key="1">
    <source>
        <dbReference type="ARBA" id="ARBA00004173"/>
    </source>
</evidence>
<dbReference type="InterPro" id="IPR020904">
    <property type="entry name" value="Sc_DH/Rdtase_CS"/>
</dbReference>
<dbReference type="InterPro" id="IPR052149">
    <property type="entry name" value="17-beta-HSD3-like"/>
</dbReference>